<dbReference type="EMBL" id="LNRQ01000008">
    <property type="protein sequence ID" value="KZM84029.1"/>
    <property type="molecule type" value="Genomic_DNA"/>
</dbReference>
<feature type="region of interest" description="Disordered" evidence="1">
    <location>
        <begin position="1"/>
        <end position="42"/>
    </location>
</feature>
<name>A0A175YKC3_DAUCS</name>
<dbReference type="AlphaFoldDB" id="A0A175YKC3"/>
<evidence type="ECO:0000256" key="1">
    <source>
        <dbReference type="SAM" id="MobiDB-lite"/>
    </source>
</evidence>
<accession>A0A175YKC3</accession>
<protein>
    <submittedName>
        <fullName evidence="2">Uncharacterized protein</fullName>
    </submittedName>
</protein>
<reference evidence="2" key="1">
    <citation type="journal article" date="2016" name="Nat. Genet.">
        <title>A high-quality carrot genome assembly provides new insights into carotenoid accumulation and asterid genome evolution.</title>
        <authorList>
            <person name="Iorizzo M."/>
            <person name="Ellison S."/>
            <person name="Senalik D."/>
            <person name="Zeng P."/>
            <person name="Satapoomin P."/>
            <person name="Huang J."/>
            <person name="Bowman M."/>
            <person name="Iovene M."/>
            <person name="Sanseverino W."/>
            <person name="Cavagnaro P."/>
            <person name="Yildiz M."/>
            <person name="Macko-Podgorni A."/>
            <person name="Moranska E."/>
            <person name="Grzebelus E."/>
            <person name="Grzebelus D."/>
            <person name="Ashrafi H."/>
            <person name="Zheng Z."/>
            <person name="Cheng S."/>
            <person name="Spooner D."/>
            <person name="Van Deynze A."/>
            <person name="Simon P."/>
        </authorList>
    </citation>
    <scope>NUCLEOTIDE SEQUENCE [LARGE SCALE GENOMIC DNA]</scope>
    <source>
        <tissue evidence="2">Leaf</tissue>
    </source>
</reference>
<sequence length="184" mass="20200">MPTVAPPANNYNRKQPPPVPHFPCDSAPIYSTTGNAAAPSHKQIPSQTWHLDTLQTAPNSHGCNTASRRRWPTHAQPPVALPRTDPLATYVHAACHRLSSTAQHPTTNQHPQLDCHHPEFQQRGVAALSAADTNAGQPTNNYLPSPSLFLRQTISPILHDRTPTHIQPISFISQHQPGHHSGRR</sequence>
<gene>
    <name evidence="2" type="ORF">DCAR_028549</name>
</gene>
<proteinExistence type="predicted"/>
<evidence type="ECO:0000313" key="2">
    <source>
        <dbReference type="EMBL" id="KZM84029.1"/>
    </source>
</evidence>
<organism evidence="2">
    <name type="scientific">Daucus carota subsp. sativus</name>
    <name type="common">Carrot</name>
    <dbReference type="NCBI Taxonomy" id="79200"/>
    <lineage>
        <taxon>Eukaryota</taxon>
        <taxon>Viridiplantae</taxon>
        <taxon>Streptophyta</taxon>
        <taxon>Embryophyta</taxon>
        <taxon>Tracheophyta</taxon>
        <taxon>Spermatophyta</taxon>
        <taxon>Magnoliopsida</taxon>
        <taxon>eudicotyledons</taxon>
        <taxon>Gunneridae</taxon>
        <taxon>Pentapetalae</taxon>
        <taxon>asterids</taxon>
        <taxon>campanulids</taxon>
        <taxon>Apiales</taxon>
        <taxon>Apiaceae</taxon>
        <taxon>Apioideae</taxon>
        <taxon>Scandiceae</taxon>
        <taxon>Daucinae</taxon>
        <taxon>Daucus</taxon>
        <taxon>Daucus sect. Daucus</taxon>
    </lineage>
</organism>
<comment type="caution">
    <text evidence="2">The sequence shown here is derived from an EMBL/GenBank/DDBJ whole genome shotgun (WGS) entry which is preliminary data.</text>
</comment>
<dbReference type="Gramene" id="KZM84029">
    <property type="protein sequence ID" value="KZM84029"/>
    <property type="gene ID" value="DCAR_028549"/>
</dbReference>